<dbReference type="EMBL" id="LR796620">
    <property type="protein sequence ID" value="CAB4154557.1"/>
    <property type="molecule type" value="Genomic_DNA"/>
</dbReference>
<sequence>MEQTIEVQEIARPKHRKPIDQELIYKLAAIHCSNKEIGSIVGIHIDSLQRYYGDVIRAGRDSGKGKLRRKMWEQALNGNPTMMIWLSKNHLGMTDAVLVSDDKKPLPWSDEDTKLAEPNATTLADTGVIYTEVHEDLDALKLELKGI</sequence>
<proteinExistence type="predicted"/>
<reference evidence="1" key="1">
    <citation type="submission" date="2020-04" db="EMBL/GenBank/DDBJ databases">
        <authorList>
            <person name="Chiriac C."/>
            <person name="Salcher M."/>
            <person name="Ghai R."/>
            <person name="Kavagutti S V."/>
        </authorList>
    </citation>
    <scope>NUCLEOTIDE SEQUENCE</scope>
</reference>
<gene>
    <name evidence="1" type="ORF">UFOVP642_13</name>
</gene>
<protein>
    <submittedName>
        <fullName evidence="1">Uncharacterized protein</fullName>
    </submittedName>
</protein>
<organism evidence="1">
    <name type="scientific">uncultured Caudovirales phage</name>
    <dbReference type="NCBI Taxonomy" id="2100421"/>
    <lineage>
        <taxon>Viruses</taxon>
        <taxon>Duplodnaviria</taxon>
        <taxon>Heunggongvirae</taxon>
        <taxon>Uroviricota</taxon>
        <taxon>Caudoviricetes</taxon>
        <taxon>Peduoviridae</taxon>
        <taxon>Maltschvirus</taxon>
        <taxon>Maltschvirus maltsch</taxon>
    </lineage>
</organism>
<evidence type="ECO:0000313" key="1">
    <source>
        <dbReference type="EMBL" id="CAB4154557.1"/>
    </source>
</evidence>
<accession>A0A6J5N736</accession>
<name>A0A6J5N736_9CAUD</name>